<keyword evidence="1" id="KW-0812">Transmembrane</keyword>
<sequence>MTAGVQTRLTQARSWADYQALLRSLHVECGTPKYDAVSARGGLPKSAVSGLIGRNPQRRPTESASLRFVAACLAHAGVAPDLAAVQVEEWRTAWRRLATLDEAGGHVERPTHAAPVATRAVPTPVGRRWSKLRWSVTVGVAALACVAAFVLGAVVWQQFAPAGHPAAFAAADAHPAADAPATASRGGCTPGQARIPDARLKRKWDGVFLCENDRSLMYRWPTVDGMPTAVLRTSPSWFICWTRGQEVGGDDVWYYTQGDDPLTDPPIPSTWGFLPASSVHSAAHPAAGLTRQCTFPTEPAPR</sequence>
<accession>A0A4R1CGA6</accession>
<keyword evidence="1" id="KW-0472">Membrane</keyword>
<keyword evidence="3" id="KW-1185">Reference proteome</keyword>
<name>A0A4R1CGA6_9ACTN</name>
<organism evidence="2 3">
    <name type="scientific">Nocardioides jejuensis</name>
    <dbReference type="NCBI Taxonomy" id="2502782"/>
    <lineage>
        <taxon>Bacteria</taxon>
        <taxon>Bacillati</taxon>
        <taxon>Actinomycetota</taxon>
        <taxon>Actinomycetes</taxon>
        <taxon>Propionibacteriales</taxon>
        <taxon>Nocardioidaceae</taxon>
        <taxon>Nocardioides</taxon>
    </lineage>
</organism>
<evidence type="ECO:0000256" key="1">
    <source>
        <dbReference type="SAM" id="Phobius"/>
    </source>
</evidence>
<evidence type="ECO:0000313" key="2">
    <source>
        <dbReference type="EMBL" id="TCJ29375.1"/>
    </source>
</evidence>
<dbReference type="EMBL" id="SJZJ01000008">
    <property type="protein sequence ID" value="TCJ29375.1"/>
    <property type="molecule type" value="Genomic_DNA"/>
</dbReference>
<dbReference type="OrthoDB" id="3479263at2"/>
<evidence type="ECO:0000313" key="3">
    <source>
        <dbReference type="Proteomes" id="UP000295453"/>
    </source>
</evidence>
<dbReference type="AlphaFoldDB" id="A0A4R1CGA6"/>
<gene>
    <name evidence="2" type="ORF">EPD65_06525</name>
</gene>
<keyword evidence="1" id="KW-1133">Transmembrane helix</keyword>
<reference evidence="2 3" key="1">
    <citation type="submission" date="2019-03" db="EMBL/GenBank/DDBJ databases">
        <authorList>
            <person name="Kim M.K.M."/>
        </authorList>
    </citation>
    <scope>NUCLEOTIDE SEQUENCE [LARGE SCALE GENOMIC DNA]</scope>
    <source>
        <strain evidence="2 3">18JY15-6</strain>
    </source>
</reference>
<comment type="caution">
    <text evidence="2">The sequence shown here is derived from an EMBL/GenBank/DDBJ whole genome shotgun (WGS) entry which is preliminary data.</text>
</comment>
<protein>
    <submittedName>
        <fullName evidence="2">Uncharacterized protein</fullName>
    </submittedName>
</protein>
<dbReference type="RefSeq" id="WP_131582395.1">
    <property type="nucleotide sequence ID" value="NZ_SJZJ01000008.1"/>
</dbReference>
<dbReference type="Proteomes" id="UP000295453">
    <property type="component" value="Unassembled WGS sequence"/>
</dbReference>
<proteinExistence type="predicted"/>
<feature type="transmembrane region" description="Helical" evidence="1">
    <location>
        <begin position="134"/>
        <end position="156"/>
    </location>
</feature>